<comment type="caution">
    <text evidence="2">The sequence shown here is derived from an EMBL/GenBank/DDBJ whole genome shotgun (WGS) entry which is preliminary data.</text>
</comment>
<dbReference type="Proteomes" id="UP000017052">
    <property type="component" value="Unassembled WGS sequence"/>
</dbReference>
<gene>
    <name evidence="2" type="ORF">HMPREF0682_2498</name>
</gene>
<evidence type="ECO:0000256" key="1">
    <source>
        <dbReference type="SAM" id="MobiDB-lite"/>
    </source>
</evidence>
<dbReference type="EMBL" id="ACVN02000303">
    <property type="protein sequence ID" value="ERK50542.1"/>
    <property type="molecule type" value="Genomic_DNA"/>
</dbReference>
<evidence type="ECO:0000313" key="3">
    <source>
        <dbReference type="Proteomes" id="UP000017052"/>
    </source>
</evidence>
<proteinExistence type="predicted"/>
<reference evidence="2" key="1">
    <citation type="submission" date="2013-08" db="EMBL/GenBank/DDBJ databases">
        <authorList>
            <person name="Durkin A.S."/>
            <person name="Haft D.R."/>
            <person name="McCorrison J."/>
            <person name="Torralba M."/>
            <person name="Gillis M."/>
            <person name="Haft D.H."/>
            <person name="Methe B."/>
            <person name="Sutton G."/>
            <person name="Nelson K.E."/>
        </authorList>
    </citation>
    <scope>NUCLEOTIDE SEQUENCE [LARGE SCALE GENOMIC DNA]</scope>
    <source>
        <strain evidence="2">F0233</strain>
    </source>
</reference>
<accession>U2RIK1</accession>
<feature type="region of interest" description="Disordered" evidence="1">
    <location>
        <begin position="1"/>
        <end position="25"/>
    </location>
</feature>
<dbReference type="AlphaFoldDB" id="U2RIK1"/>
<name>U2RIK1_9ACTN</name>
<feature type="compositionally biased region" description="Basic and acidic residues" evidence="1">
    <location>
        <begin position="9"/>
        <end position="25"/>
    </location>
</feature>
<keyword evidence="3" id="KW-1185">Reference proteome</keyword>
<protein>
    <submittedName>
        <fullName evidence="2">Uncharacterized protein</fullName>
    </submittedName>
</protein>
<evidence type="ECO:0000313" key="2">
    <source>
        <dbReference type="EMBL" id="ERK50542.1"/>
    </source>
</evidence>
<organism evidence="2 3">
    <name type="scientific">Propionibacterium acidifaciens F0233</name>
    <dbReference type="NCBI Taxonomy" id="553198"/>
    <lineage>
        <taxon>Bacteria</taxon>
        <taxon>Bacillati</taxon>
        <taxon>Actinomycetota</taxon>
        <taxon>Actinomycetes</taxon>
        <taxon>Propionibacteriales</taxon>
        <taxon>Propionibacteriaceae</taxon>
        <taxon>Propionibacterium</taxon>
    </lineage>
</organism>
<sequence length="38" mass="4366">MESSSIPGLHDRAPLRLQDRRGDRPGRYVFPVFMTGLH</sequence>